<dbReference type="InterPro" id="IPR027417">
    <property type="entry name" value="P-loop_NTPase"/>
</dbReference>
<reference evidence="3" key="1">
    <citation type="submission" date="2023-03" db="EMBL/GenBank/DDBJ databases">
        <title>Selenobaculum gbiensis gen. nov. sp. nov., a new bacterium isolated from the gut microbiota of IBD patient.</title>
        <authorList>
            <person name="Yeo S."/>
            <person name="Park H."/>
            <person name="Huh C.S."/>
        </authorList>
    </citation>
    <scope>NUCLEOTIDE SEQUENCE</scope>
    <source>
        <strain evidence="3">ICN-92133</strain>
    </source>
</reference>
<evidence type="ECO:0000256" key="1">
    <source>
        <dbReference type="ARBA" id="ARBA00022612"/>
    </source>
</evidence>
<dbReference type="KEGG" id="sgbi:P3F81_12150"/>
<protein>
    <submittedName>
        <fullName evidence="3">Terminase family protein</fullName>
    </submittedName>
</protein>
<keyword evidence="1" id="KW-1188">Viral release from host cell</keyword>
<evidence type="ECO:0000259" key="2">
    <source>
        <dbReference type="Pfam" id="PF17289"/>
    </source>
</evidence>
<dbReference type="InterPro" id="IPR035421">
    <property type="entry name" value="Terminase_6C"/>
</dbReference>
<dbReference type="EMBL" id="CP120678">
    <property type="protein sequence ID" value="WIW70620.1"/>
    <property type="molecule type" value="Genomic_DNA"/>
</dbReference>
<organism evidence="3 4">
    <name type="scientific">Selenobaculum gibii</name>
    <dbReference type="NCBI Taxonomy" id="3054208"/>
    <lineage>
        <taxon>Bacteria</taxon>
        <taxon>Bacillati</taxon>
        <taxon>Bacillota</taxon>
        <taxon>Negativicutes</taxon>
        <taxon>Selenomonadales</taxon>
        <taxon>Selenomonadaceae</taxon>
        <taxon>Selenobaculum</taxon>
    </lineage>
</organism>
<proteinExistence type="predicted"/>
<feature type="domain" description="Terminase large subunit gp17-like C-terminal" evidence="2">
    <location>
        <begin position="258"/>
        <end position="409"/>
    </location>
</feature>
<name>A0A9Y2AJK1_9FIRM</name>
<dbReference type="RefSeq" id="WP_309320461.1">
    <property type="nucleotide sequence ID" value="NZ_CP120678.1"/>
</dbReference>
<dbReference type="AlphaFoldDB" id="A0A9Y2AJK1"/>
<gene>
    <name evidence="3" type="ORF">P3F81_12150</name>
</gene>
<sequence length="435" mass="49638">MASQLSGLVPLYQYQKEWISDKSRFKIANKGRQTGFSFGVALEVVLDAVEHKTLWVLLSRGERQSKELMEKVQMHAKAIGHVCEVIEDEFQIDDNRAYKMLELNLPNGSKIIGLPANPDTARGFSGNVVLDEFAFHRDSRKIWTALYPTITRGYKIRVISTPNGKSGKFYELWSGDNRWSKHEVDIYKAVADGLPIDIEELREGCDSEDDWLQEYCCEFLDEASAYLTYELIAGCECEKETSIILPEFFNPFGDLFLGLDIGRKKDLSVIWLWEKLGDVFYTRAVHELVKMKFRSQKKILYEYLRLLKLRRACIDCTGIGANLAEDAQLDFGKSRVEQVTFTSASKAQMAVNMKQIFEDKQARIPVVKAIRNDLHSVKKLVTAAGNIRYDADRNENGHADRFWAAALGLHAGQAEFVPVEYKSVAKKRFKRKGAY</sequence>
<dbReference type="Proteomes" id="UP001243623">
    <property type="component" value="Chromosome"/>
</dbReference>
<accession>A0A9Y2AJK1</accession>
<evidence type="ECO:0000313" key="3">
    <source>
        <dbReference type="EMBL" id="WIW70620.1"/>
    </source>
</evidence>
<evidence type="ECO:0000313" key="4">
    <source>
        <dbReference type="Proteomes" id="UP001243623"/>
    </source>
</evidence>
<keyword evidence="4" id="KW-1185">Reference proteome</keyword>
<dbReference type="Gene3D" id="3.40.50.300">
    <property type="entry name" value="P-loop containing nucleotide triphosphate hydrolases"/>
    <property type="match status" value="1"/>
</dbReference>
<dbReference type="Pfam" id="PF17289">
    <property type="entry name" value="Terminase_6C"/>
    <property type="match status" value="1"/>
</dbReference>
<dbReference type="Gene3D" id="3.30.420.240">
    <property type="match status" value="1"/>
</dbReference>
<dbReference type="Pfam" id="PF03237">
    <property type="entry name" value="Terminase_6N"/>
    <property type="match status" value="1"/>
</dbReference>